<name>A0A9D3NKZ9_9TELE</name>
<reference evidence="9 10" key="1">
    <citation type="submission" date="2021-06" db="EMBL/GenBank/DDBJ databases">
        <title>Chromosome-level genome assembly of the red-tail catfish (Hemibagrus wyckioides).</title>
        <authorList>
            <person name="Shao F."/>
        </authorList>
    </citation>
    <scope>NUCLEOTIDE SEQUENCE [LARGE SCALE GENOMIC DNA]</scope>
    <source>
        <strain evidence="9">EC202008001</strain>
        <tissue evidence="9">Blood</tissue>
    </source>
</reference>
<accession>A0A9D3NKZ9</accession>
<dbReference type="PROSITE" id="PS50262">
    <property type="entry name" value="G_PROTEIN_RECEP_F1_2"/>
    <property type="match status" value="1"/>
</dbReference>
<proteinExistence type="predicted"/>
<keyword evidence="7" id="KW-0732">Signal</keyword>
<dbReference type="PANTHER" id="PTHR13594">
    <property type="entry name" value="CENTRIOLAR COILED-COIL PROTEIN OF 110 KDA"/>
    <property type="match status" value="1"/>
</dbReference>
<dbReference type="InterPro" id="IPR017452">
    <property type="entry name" value="GPCR_Rhodpsn_7TM"/>
</dbReference>
<dbReference type="CDD" id="cd00637">
    <property type="entry name" value="7tm_classA_rhodopsin-like"/>
    <property type="match status" value="1"/>
</dbReference>
<keyword evidence="2 6" id="KW-0812">Transmembrane</keyword>
<feature type="domain" description="G-protein coupled receptors family 1 profile" evidence="8">
    <location>
        <begin position="10"/>
        <end position="259"/>
    </location>
</feature>
<evidence type="ECO:0000256" key="2">
    <source>
        <dbReference type="ARBA" id="ARBA00022692"/>
    </source>
</evidence>
<dbReference type="OrthoDB" id="10028852at2759"/>
<feature type="transmembrane region" description="Helical" evidence="6">
    <location>
        <begin position="68"/>
        <end position="89"/>
    </location>
</feature>
<feature type="transmembrane region" description="Helical" evidence="6">
    <location>
        <begin position="170"/>
        <end position="192"/>
    </location>
</feature>
<evidence type="ECO:0000256" key="6">
    <source>
        <dbReference type="SAM" id="Phobius"/>
    </source>
</evidence>
<dbReference type="CDD" id="cd23767">
    <property type="entry name" value="IQCD"/>
    <property type="match status" value="1"/>
</dbReference>
<feature type="signal peptide" evidence="7">
    <location>
        <begin position="1"/>
        <end position="23"/>
    </location>
</feature>
<feature type="chain" id="PRO_5038931756" description="G-protein coupled receptors family 1 profile domain-containing protein" evidence="7">
    <location>
        <begin position="24"/>
        <end position="831"/>
    </location>
</feature>
<dbReference type="GO" id="GO:1903723">
    <property type="term" value="P:negative regulation of centriole elongation"/>
    <property type="evidence" value="ECO:0007669"/>
    <property type="project" value="TreeGrafter"/>
</dbReference>
<dbReference type="GO" id="GO:0032465">
    <property type="term" value="P:regulation of cytokinesis"/>
    <property type="evidence" value="ECO:0007669"/>
    <property type="project" value="InterPro"/>
</dbReference>
<feature type="transmembrane region" description="Helical" evidence="6">
    <location>
        <begin position="212"/>
        <end position="235"/>
    </location>
</feature>
<evidence type="ECO:0000313" key="10">
    <source>
        <dbReference type="Proteomes" id="UP000824219"/>
    </source>
</evidence>
<dbReference type="InterPro" id="IPR033207">
    <property type="entry name" value="CCP110"/>
</dbReference>
<evidence type="ECO:0000256" key="5">
    <source>
        <dbReference type="SAM" id="MobiDB-lite"/>
    </source>
</evidence>
<dbReference type="GO" id="GO:0016020">
    <property type="term" value="C:membrane"/>
    <property type="evidence" value="ECO:0007669"/>
    <property type="project" value="UniProtKB-SubCell"/>
</dbReference>
<dbReference type="GO" id="GO:0004930">
    <property type="term" value="F:G protein-coupled receptor activity"/>
    <property type="evidence" value="ECO:0007669"/>
    <property type="project" value="InterPro"/>
</dbReference>
<feature type="transmembrane region" description="Helical" evidence="6">
    <location>
        <begin position="109"/>
        <end position="134"/>
    </location>
</feature>
<dbReference type="PROSITE" id="PS50096">
    <property type="entry name" value="IQ"/>
    <property type="match status" value="1"/>
</dbReference>
<evidence type="ECO:0000256" key="1">
    <source>
        <dbReference type="ARBA" id="ARBA00004370"/>
    </source>
</evidence>
<comment type="caution">
    <text evidence="9">The sequence shown here is derived from an EMBL/GenBank/DDBJ whole genome shotgun (WGS) entry which is preliminary data.</text>
</comment>
<dbReference type="Proteomes" id="UP000824219">
    <property type="component" value="Linkage Group LG13"/>
</dbReference>
<feature type="region of interest" description="Disordered" evidence="5">
    <location>
        <begin position="764"/>
        <end position="787"/>
    </location>
</feature>
<comment type="subcellular location">
    <subcellularLocation>
        <location evidence="1">Membrane</location>
    </subcellularLocation>
</comment>
<keyword evidence="4 6" id="KW-0472">Membrane</keyword>
<dbReference type="InterPro" id="IPR000276">
    <property type="entry name" value="GPCR_Rhodpsn"/>
</dbReference>
<evidence type="ECO:0000256" key="7">
    <source>
        <dbReference type="SAM" id="SignalP"/>
    </source>
</evidence>
<dbReference type="GO" id="GO:0005814">
    <property type="term" value="C:centriole"/>
    <property type="evidence" value="ECO:0007669"/>
    <property type="project" value="InterPro"/>
</dbReference>
<organism evidence="9 10">
    <name type="scientific">Hemibagrus wyckioides</name>
    <dbReference type="NCBI Taxonomy" id="337641"/>
    <lineage>
        <taxon>Eukaryota</taxon>
        <taxon>Metazoa</taxon>
        <taxon>Chordata</taxon>
        <taxon>Craniata</taxon>
        <taxon>Vertebrata</taxon>
        <taxon>Euteleostomi</taxon>
        <taxon>Actinopterygii</taxon>
        <taxon>Neopterygii</taxon>
        <taxon>Teleostei</taxon>
        <taxon>Ostariophysi</taxon>
        <taxon>Siluriformes</taxon>
        <taxon>Bagridae</taxon>
        <taxon>Hemibagrus</taxon>
    </lineage>
</organism>
<feature type="compositionally biased region" description="Polar residues" evidence="5">
    <location>
        <begin position="778"/>
        <end position="787"/>
    </location>
</feature>
<feature type="transmembrane region" description="Helical" evidence="6">
    <location>
        <begin position="37"/>
        <end position="56"/>
    </location>
</feature>
<evidence type="ECO:0000259" key="8">
    <source>
        <dbReference type="PROSITE" id="PS50262"/>
    </source>
</evidence>
<dbReference type="Pfam" id="PF00001">
    <property type="entry name" value="7tm_1"/>
    <property type="match status" value="1"/>
</dbReference>
<dbReference type="Gene3D" id="1.20.1070.10">
    <property type="entry name" value="Rhodopsin 7-helix transmembrane proteins"/>
    <property type="match status" value="1"/>
</dbReference>
<dbReference type="GO" id="GO:0007099">
    <property type="term" value="P:centriole replication"/>
    <property type="evidence" value="ECO:0007669"/>
    <property type="project" value="InterPro"/>
</dbReference>
<feature type="region of interest" description="Disordered" evidence="5">
    <location>
        <begin position="403"/>
        <end position="428"/>
    </location>
</feature>
<keyword evidence="10" id="KW-1185">Reference proteome</keyword>
<dbReference type="PRINTS" id="PR00237">
    <property type="entry name" value="GPCRRHODOPSN"/>
</dbReference>
<feature type="compositionally biased region" description="Acidic residues" evidence="5">
    <location>
        <begin position="413"/>
        <end position="422"/>
    </location>
</feature>
<protein>
    <recommendedName>
        <fullName evidence="8">G-protein coupled receptors family 1 profile domain-containing protein</fullName>
    </recommendedName>
</protein>
<dbReference type="SUPFAM" id="SSF81321">
    <property type="entry name" value="Family A G protein-coupled receptor-like"/>
    <property type="match status" value="1"/>
</dbReference>
<sequence length="831" mass="94834">MTLFIFSLVVNIYLLLGLEHSEALSWNPRYVLLKNLIVSDLLLTLTIGLPALHCLLHRETLNFSVRCVAQYFAVSLGINNSLLTVASMALERFVYTCHGIHYLGIMTNMRMYCFLILVWLVALTGAGTSTVLVLMGRAKFGRIIAGFVCEPEVVQAQLEQSKYFEMFNKIYVGCVLFLCLLIFSFSYSRMYQEARQVQQPFQQDNARARCTIFFYFAIFLLQLFPSTIKFITMCFKDVDSQIYMLMLVLVPPCVNPLAYGIRNKELSEQQRVEMAEQRQTAVQRECERHTVRLRSLLDRVQDVIKHVQLQKVQGDEQGDEQGNEQGVNQTVEAPWSKRTQLEEQQHSSHFLNRTALRKKTLLLLNSQMERMRKGGEEKGEEEIQPSCIGEIGIGNEDLGYAEMKSGKKKEKEEPDFDGDCSTDADSRSPDLSLTGFSICSSIMDSYIPLPSPPKPHSCQMPISVSVNKSDVHPHHFNETFKNSKRGATISTEQSSLSASSAVDWNCRCSDLSKTSCNLIISSTPRSLTSQRPISMLNTTQPGLLKIKKTQGNHSATHKRFPLAPLNQSYDVESPSPTLDHLRPQIRSASEASTFIRHSLELGRLPKHRMKQEDVAAADILQNEAVGNIQLEETSCERVKEQHTLQLSDIPKTQEQETRQFQEQQKAACCLTAAARGFLTRQLLRTEKMKQLNKTIQDSREVIRFFQTDTHQRRASFFMQDLKLQHRVRAQVHAAVCEIHEIFFVWPVRDRIALLQQDRKLHSERRVKKKEKAKREQNTPRQSSCTQNALCRMRQRVLQPAQSQNTPIISRTLKPAKAMRKTTAFRAPQPPS</sequence>
<gene>
    <name evidence="9" type="ORF">KOW79_011179</name>
</gene>
<evidence type="ECO:0000313" key="9">
    <source>
        <dbReference type="EMBL" id="KAG7324863.1"/>
    </source>
</evidence>
<dbReference type="GO" id="GO:0032053">
    <property type="term" value="P:ciliary basal body organization"/>
    <property type="evidence" value="ECO:0007669"/>
    <property type="project" value="TreeGrafter"/>
</dbReference>
<dbReference type="AlphaFoldDB" id="A0A9D3NKZ9"/>
<dbReference type="PANTHER" id="PTHR13594:SF1">
    <property type="entry name" value="CENTRIOLAR COILED-COIL PROTEIN OF 110 KDA"/>
    <property type="match status" value="1"/>
</dbReference>
<evidence type="ECO:0000256" key="3">
    <source>
        <dbReference type="ARBA" id="ARBA00022989"/>
    </source>
</evidence>
<dbReference type="EMBL" id="JAHKSW010000013">
    <property type="protein sequence ID" value="KAG7324863.1"/>
    <property type="molecule type" value="Genomic_DNA"/>
</dbReference>
<keyword evidence="3 6" id="KW-1133">Transmembrane helix</keyword>
<evidence type="ECO:0000256" key="4">
    <source>
        <dbReference type="ARBA" id="ARBA00023136"/>
    </source>
</evidence>